<evidence type="ECO:0000256" key="1">
    <source>
        <dbReference type="ARBA" id="ARBA00022527"/>
    </source>
</evidence>
<dbReference type="Gene3D" id="3.30.565.10">
    <property type="entry name" value="Histidine kinase-like ATPase, C-terminal domain"/>
    <property type="match status" value="1"/>
</dbReference>
<dbReference type="Proteomes" id="UP000645555">
    <property type="component" value="Unassembled WGS sequence"/>
</dbReference>
<dbReference type="RefSeq" id="WP_229916100.1">
    <property type="nucleotide sequence ID" value="NZ_BMWD01000005.1"/>
</dbReference>
<accession>A0A918K7F2</accession>
<dbReference type="InterPro" id="IPR036890">
    <property type="entry name" value="HATPase_C_sf"/>
</dbReference>
<feature type="compositionally biased region" description="Basic and acidic residues" evidence="2">
    <location>
        <begin position="176"/>
        <end position="187"/>
    </location>
</feature>
<dbReference type="AlphaFoldDB" id="A0A918K7F2"/>
<dbReference type="PANTHER" id="PTHR35526">
    <property type="entry name" value="ANTI-SIGMA-F FACTOR RSBW-RELATED"/>
    <property type="match status" value="1"/>
</dbReference>
<dbReference type="SUPFAM" id="SSF55874">
    <property type="entry name" value="ATPase domain of HSP90 chaperone/DNA topoisomerase II/histidine kinase"/>
    <property type="match status" value="1"/>
</dbReference>
<keyword evidence="5" id="KW-1185">Reference proteome</keyword>
<dbReference type="CDD" id="cd16936">
    <property type="entry name" value="HATPase_RsbW-like"/>
    <property type="match status" value="1"/>
</dbReference>
<organism evidence="4 5">
    <name type="scientific">Streptomyces fructofermentans</name>
    <dbReference type="NCBI Taxonomy" id="152141"/>
    <lineage>
        <taxon>Bacteria</taxon>
        <taxon>Bacillati</taxon>
        <taxon>Actinomycetota</taxon>
        <taxon>Actinomycetes</taxon>
        <taxon>Kitasatosporales</taxon>
        <taxon>Streptomycetaceae</taxon>
        <taxon>Streptomyces</taxon>
    </lineage>
</organism>
<proteinExistence type="predicted"/>
<sequence>MFGLTPEPASVSAARRNVRELLTEWGTGPETRDNALLVVSELVTNALTHTASEWIVCRLRTFRGRLHIEVEDRHRGRTLPAPRPAGPDDQDGRGLMLVGALSSDWGVRDAPRGGGSIVWAVLPDLPVRCQEAPERVAPQRRAPEPAGPRHRLPGSGAPERPVERPEAPGQPSERPAVSERQVERPAVPERPAVRPAVPVRAAPVPVVPEPSPTVPQQRRARHTGPAGHLPTGPGLVPTGHASSLTGHAPTPYVTRPAPHSAEGSPPHGTAARP</sequence>
<reference evidence="4" key="2">
    <citation type="submission" date="2020-09" db="EMBL/GenBank/DDBJ databases">
        <authorList>
            <person name="Sun Q."/>
            <person name="Ohkuma M."/>
        </authorList>
    </citation>
    <scope>NUCLEOTIDE SEQUENCE</scope>
    <source>
        <strain evidence="4">JCM 4956</strain>
    </source>
</reference>
<reference evidence="4" key="1">
    <citation type="journal article" date="2014" name="Int. J. Syst. Evol. Microbiol.">
        <title>Complete genome sequence of Corynebacterium casei LMG S-19264T (=DSM 44701T), isolated from a smear-ripened cheese.</title>
        <authorList>
            <consortium name="US DOE Joint Genome Institute (JGI-PGF)"/>
            <person name="Walter F."/>
            <person name="Albersmeier A."/>
            <person name="Kalinowski J."/>
            <person name="Ruckert C."/>
        </authorList>
    </citation>
    <scope>NUCLEOTIDE SEQUENCE</scope>
    <source>
        <strain evidence="4">JCM 4956</strain>
    </source>
</reference>
<feature type="compositionally biased region" description="Low complexity" evidence="2">
    <location>
        <begin position="189"/>
        <end position="204"/>
    </location>
</feature>
<evidence type="ECO:0000313" key="4">
    <source>
        <dbReference type="EMBL" id="GGX51453.1"/>
    </source>
</evidence>
<keyword evidence="1" id="KW-0808">Transferase</keyword>
<keyword evidence="1" id="KW-0418">Kinase</keyword>
<dbReference type="EMBL" id="BMWD01000005">
    <property type="protein sequence ID" value="GGX51453.1"/>
    <property type="molecule type" value="Genomic_DNA"/>
</dbReference>
<evidence type="ECO:0000313" key="5">
    <source>
        <dbReference type="Proteomes" id="UP000645555"/>
    </source>
</evidence>
<evidence type="ECO:0000259" key="3">
    <source>
        <dbReference type="Pfam" id="PF13581"/>
    </source>
</evidence>
<dbReference type="GO" id="GO:0004674">
    <property type="term" value="F:protein serine/threonine kinase activity"/>
    <property type="evidence" value="ECO:0007669"/>
    <property type="project" value="UniProtKB-KW"/>
</dbReference>
<evidence type="ECO:0000256" key="2">
    <source>
        <dbReference type="SAM" id="MobiDB-lite"/>
    </source>
</evidence>
<feature type="domain" description="Histidine kinase/HSP90-like ATPase" evidence="3">
    <location>
        <begin position="5"/>
        <end position="120"/>
    </location>
</feature>
<dbReference type="PANTHER" id="PTHR35526:SF3">
    <property type="entry name" value="ANTI-SIGMA-F FACTOR RSBW"/>
    <property type="match status" value="1"/>
</dbReference>
<gene>
    <name evidence="4" type="ORF">GCM10010515_18300</name>
</gene>
<dbReference type="Pfam" id="PF13581">
    <property type="entry name" value="HATPase_c_2"/>
    <property type="match status" value="1"/>
</dbReference>
<comment type="caution">
    <text evidence="4">The sequence shown here is derived from an EMBL/GenBank/DDBJ whole genome shotgun (WGS) entry which is preliminary data.</text>
</comment>
<dbReference type="InterPro" id="IPR050267">
    <property type="entry name" value="Anti-sigma-factor_SerPK"/>
</dbReference>
<dbReference type="InterPro" id="IPR003594">
    <property type="entry name" value="HATPase_dom"/>
</dbReference>
<protein>
    <recommendedName>
        <fullName evidence="3">Histidine kinase/HSP90-like ATPase domain-containing protein</fullName>
    </recommendedName>
</protein>
<name>A0A918K7F2_9ACTN</name>
<feature type="region of interest" description="Disordered" evidence="2">
    <location>
        <begin position="133"/>
        <end position="273"/>
    </location>
</feature>
<keyword evidence="1" id="KW-0723">Serine/threonine-protein kinase</keyword>